<dbReference type="OrthoDB" id="135877at2157"/>
<evidence type="ECO:0000256" key="4">
    <source>
        <dbReference type="ARBA" id="ARBA00023163"/>
    </source>
</evidence>
<dbReference type="GO" id="GO:0000976">
    <property type="term" value="F:transcription cis-regulatory region binding"/>
    <property type="evidence" value="ECO:0007669"/>
    <property type="project" value="TreeGrafter"/>
</dbReference>
<name>A0A8J8CA38_9EURY</name>
<protein>
    <submittedName>
        <fullName evidence="7">TetR/AcrR family transcriptional regulator</fullName>
    </submittedName>
</protein>
<dbReference type="PANTHER" id="PTHR30055:SF234">
    <property type="entry name" value="HTH-TYPE TRANSCRIPTIONAL REGULATOR BETI"/>
    <property type="match status" value="1"/>
</dbReference>
<dbReference type="PROSITE" id="PS01081">
    <property type="entry name" value="HTH_TETR_1"/>
    <property type="match status" value="1"/>
</dbReference>
<dbReference type="Pfam" id="PF00440">
    <property type="entry name" value="TetR_N"/>
    <property type="match status" value="1"/>
</dbReference>
<dbReference type="InterPro" id="IPR039538">
    <property type="entry name" value="BetI_C"/>
</dbReference>
<keyword evidence="4" id="KW-0804">Transcription</keyword>
<dbReference type="PANTHER" id="PTHR30055">
    <property type="entry name" value="HTH-TYPE TRANSCRIPTIONAL REGULATOR RUTR"/>
    <property type="match status" value="1"/>
</dbReference>
<evidence type="ECO:0000313" key="8">
    <source>
        <dbReference type="Proteomes" id="UP000766550"/>
    </source>
</evidence>
<keyword evidence="8" id="KW-1185">Reference proteome</keyword>
<dbReference type="SUPFAM" id="SSF46689">
    <property type="entry name" value="Homeodomain-like"/>
    <property type="match status" value="1"/>
</dbReference>
<keyword evidence="2" id="KW-0805">Transcription regulation</keyword>
<evidence type="ECO:0000256" key="2">
    <source>
        <dbReference type="ARBA" id="ARBA00023015"/>
    </source>
</evidence>
<feature type="domain" description="HTH tetR-type" evidence="6">
    <location>
        <begin position="3"/>
        <end position="63"/>
    </location>
</feature>
<accession>A0A8J8CA38</accession>
<dbReference type="Gene3D" id="1.10.357.10">
    <property type="entry name" value="Tetracycline Repressor, domain 2"/>
    <property type="match status" value="1"/>
</dbReference>
<evidence type="ECO:0000256" key="1">
    <source>
        <dbReference type="ARBA" id="ARBA00022491"/>
    </source>
</evidence>
<reference evidence="7 8" key="1">
    <citation type="submission" date="2021-06" db="EMBL/GenBank/DDBJ databases">
        <title>New haloarchaea isolates fom saline soil.</title>
        <authorList>
            <person name="Duran-Viseras A."/>
            <person name="Sanchez-Porro C.S."/>
            <person name="Ventosa A."/>
        </authorList>
    </citation>
    <scope>NUCLEOTIDE SEQUENCE [LARGE SCALE GENOMIC DNA]</scope>
    <source>
        <strain evidence="7 8">JCM 183640</strain>
    </source>
</reference>
<dbReference type="PRINTS" id="PR00455">
    <property type="entry name" value="HTHTETR"/>
</dbReference>
<evidence type="ECO:0000313" key="7">
    <source>
        <dbReference type="EMBL" id="MBV0926095.1"/>
    </source>
</evidence>
<dbReference type="Pfam" id="PF13977">
    <property type="entry name" value="TetR_C_6"/>
    <property type="match status" value="1"/>
</dbReference>
<dbReference type="EMBL" id="JAHQXF010000003">
    <property type="protein sequence ID" value="MBV0926095.1"/>
    <property type="molecule type" value="Genomic_DNA"/>
</dbReference>
<dbReference type="AlphaFoldDB" id="A0A8J8CA38"/>
<sequence>METDTRNEIMRATRRALCTHGYAELTIQRIADESSLSTAAIHYHFDTKEGLLRAFLGETLDGFEGKLAARASDPRERLETFLNVVFSPPQDDDGEFAVALMELKAQAPFHEAYRDRLVEMDELMRGVVADAVRDGIESDHFRDADPETVARLVVTAINATHARQVALGEDPEETRRLIEADLRERLGWSPEVAA</sequence>
<organism evidence="7 8">
    <name type="scientific">Haloarcula limicola</name>
    <dbReference type="NCBI Taxonomy" id="1429915"/>
    <lineage>
        <taxon>Archaea</taxon>
        <taxon>Methanobacteriati</taxon>
        <taxon>Methanobacteriota</taxon>
        <taxon>Stenosarchaea group</taxon>
        <taxon>Halobacteria</taxon>
        <taxon>Halobacteriales</taxon>
        <taxon>Haloarculaceae</taxon>
        <taxon>Haloarcula</taxon>
    </lineage>
</organism>
<comment type="caution">
    <text evidence="7">The sequence shown here is derived from an EMBL/GenBank/DDBJ whole genome shotgun (WGS) entry which is preliminary data.</text>
</comment>
<dbReference type="InterPro" id="IPR036271">
    <property type="entry name" value="Tet_transcr_reg_TetR-rel_C_sf"/>
</dbReference>
<feature type="DNA-binding region" description="H-T-H motif" evidence="5">
    <location>
        <begin position="26"/>
        <end position="45"/>
    </location>
</feature>
<evidence type="ECO:0000259" key="6">
    <source>
        <dbReference type="PROSITE" id="PS50977"/>
    </source>
</evidence>
<dbReference type="PROSITE" id="PS50977">
    <property type="entry name" value="HTH_TETR_2"/>
    <property type="match status" value="1"/>
</dbReference>
<keyword evidence="1" id="KW-0678">Repressor</keyword>
<evidence type="ECO:0000256" key="5">
    <source>
        <dbReference type="PROSITE-ProRule" id="PRU00335"/>
    </source>
</evidence>
<dbReference type="InterPro" id="IPR009057">
    <property type="entry name" value="Homeodomain-like_sf"/>
</dbReference>
<dbReference type="InterPro" id="IPR050109">
    <property type="entry name" value="HTH-type_TetR-like_transc_reg"/>
</dbReference>
<gene>
    <name evidence="7" type="ORF">KTS45_17965</name>
</gene>
<dbReference type="SUPFAM" id="SSF48498">
    <property type="entry name" value="Tetracyclin repressor-like, C-terminal domain"/>
    <property type="match status" value="1"/>
</dbReference>
<dbReference type="Proteomes" id="UP000766550">
    <property type="component" value="Unassembled WGS sequence"/>
</dbReference>
<evidence type="ECO:0000256" key="3">
    <source>
        <dbReference type="ARBA" id="ARBA00023125"/>
    </source>
</evidence>
<dbReference type="InterPro" id="IPR023772">
    <property type="entry name" value="DNA-bd_HTH_TetR-type_CS"/>
</dbReference>
<proteinExistence type="predicted"/>
<keyword evidence="3 5" id="KW-0238">DNA-binding</keyword>
<dbReference type="InterPro" id="IPR001647">
    <property type="entry name" value="HTH_TetR"/>
</dbReference>
<dbReference type="GO" id="GO:0003700">
    <property type="term" value="F:DNA-binding transcription factor activity"/>
    <property type="evidence" value="ECO:0007669"/>
    <property type="project" value="TreeGrafter"/>
</dbReference>
<dbReference type="RefSeq" id="WP_162318705.1">
    <property type="nucleotide sequence ID" value="NZ_JAHQXF010000003.1"/>
</dbReference>